<accession>A0A1J4K1K1</accession>
<keyword evidence="2" id="KW-1185">Reference proteome</keyword>
<evidence type="ECO:0008006" key="3">
    <source>
        <dbReference type="Google" id="ProtNLM"/>
    </source>
</evidence>
<dbReference type="PANTHER" id="PTHR24159">
    <property type="match status" value="1"/>
</dbReference>
<name>A0A1J4K1K1_9EUKA</name>
<sequence>MEKEVAEFYGLNEFLKRIDTLGILQKSLVSIFEGNEDEINGKITTFFISLSEFHIESSFSLYEAFLYMLSNVYTIFLTKNSQNNPKYEFIFKSIIDELNQHHSLKTTFHESTIFLIFETNRLLLLYLYEKHVIDLSTIRDFINIRASRNNQYILFFIPELMKDDSHFMESININLSKEYILKSYLANELTFEELSEKRKELHSNEEIARIIRKDDLDSFINYISHFDKFYINSKIQSSFLEMDPLINNYGKGVSLIEYSMCFGSINIFKYLFTNQADMNKNSLNYSVIGGNYEIIEILVNDSEFKFTDFNLFAGIKYIRPDITEYLMNILQMQSLNLGQFFFGLGNTHNFDYFNQNIKTFLSDSNNASPIGSIYDEIVYYTLQMSGLKMYMFYEIILQNPKLDINQTNKIFSF</sequence>
<dbReference type="SUPFAM" id="SSF48403">
    <property type="entry name" value="Ankyrin repeat"/>
    <property type="match status" value="1"/>
</dbReference>
<dbReference type="VEuPathDB" id="TrichDB:TRFO_27298"/>
<organism evidence="1 2">
    <name type="scientific">Tritrichomonas foetus</name>
    <dbReference type="NCBI Taxonomy" id="1144522"/>
    <lineage>
        <taxon>Eukaryota</taxon>
        <taxon>Metamonada</taxon>
        <taxon>Parabasalia</taxon>
        <taxon>Tritrichomonadida</taxon>
        <taxon>Tritrichomonadidae</taxon>
        <taxon>Tritrichomonas</taxon>
    </lineage>
</organism>
<proteinExistence type="predicted"/>
<dbReference type="EMBL" id="MLAK01000770">
    <property type="protein sequence ID" value="OHT05115.1"/>
    <property type="molecule type" value="Genomic_DNA"/>
</dbReference>
<dbReference type="InterPro" id="IPR036770">
    <property type="entry name" value="Ankyrin_rpt-contain_sf"/>
</dbReference>
<evidence type="ECO:0000313" key="1">
    <source>
        <dbReference type="EMBL" id="OHT05115.1"/>
    </source>
</evidence>
<protein>
    <recommendedName>
        <fullName evidence="3">DUF3447 domain-containing protein</fullName>
    </recommendedName>
</protein>
<comment type="caution">
    <text evidence="1">The sequence shown here is derived from an EMBL/GenBank/DDBJ whole genome shotgun (WGS) entry which is preliminary data.</text>
</comment>
<reference evidence="1" key="1">
    <citation type="submission" date="2016-10" db="EMBL/GenBank/DDBJ databases">
        <authorList>
            <person name="Benchimol M."/>
            <person name="Almeida L.G."/>
            <person name="Vasconcelos A.T."/>
            <person name="Perreira-Neves A."/>
            <person name="Rosa I.A."/>
            <person name="Tasca T."/>
            <person name="Bogo M.R."/>
            <person name="de Souza W."/>
        </authorList>
    </citation>
    <scope>NUCLEOTIDE SEQUENCE [LARGE SCALE GENOMIC DNA]</scope>
    <source>
        <strain evidence="1">K</strain>
    </source>
</reference>
<dbReference type="PANTHER" id="PTHR24159:SF5">
    <property type="entry name" value="ANK_REP_REGION DOMAIN-CONTAINING PROTEIN"/>
    <property type="match status" value="1"/>
</dbReference>
<dbReference type="GeneID" id="94840164"/>
<evidence type="ECO:0000313" key="2">
    <source>
        <dbReference type="Proteomes" id="UP000179807"/>
    </source>
</evidence>
<dbReference type="AlphaFoldDB" id="A0A1J4K1K1"/>
<dbReference type="RefSeq" id="XP_068358251.1">
    <property type="nucleotide sequence ID" value="XM_068505460.1"/>
</dbReference>
<gene>
    <name evidence="1" type="ORF">TRFO_27298</name>
</gene>
<dbReference type="Proteomes" id="UP000179807">
    <property type="component" value="Unassembled WGS sequence"/>
</dbReference>